<evidence type="ECO:0008006" key="4">
    <source>
        <dbReference type="Google" id="ProtNLM"/>
    </source>
</evidence>
<organism evidence="2 3">
    <name type="scientific">Flavobacterium oncorhynchi</name>
    <dbReference type="NCBI Taxonomy" id="728056"/>
    <lineage>
        <taxon>Bacteria</taxon>
        <taxon>Pseudomonadati</taxon>
        <taxon>Bacteroidota</taxon>
        <taxon>Flavobacteriia</taxon>
        <taxon>Flavobacteriales</taxon>
        <taxon>Flavobacteriaceae</taxon>
        <taxon>Flavobacterium</taxon>
    </lineage>
</organism>
<sequence length="816" mass="87167">MASLATINVRFSVDLKQFSSEMQNALRQIEKTGKEFQKVGRMMSTYVTTPILAAAAASIKFASDYDESLNKVDAAFKGSSAEVRAFAKTSLETFGIAEGTALDMAAAYGDMGTSMGLTRAEAAKMSTSLVGLAGDLASFKNISIDVANTALASIFTGETESLKKMGIVMTEVNLIQFALNSGIKKNYKEMSQAEKVNLRYNYVLSVTKNSQGDFARTSGGAANQMRIFQESMKQLAQQFGAVILPAFTRLVKSVNGIIKSFTELSEPTKRIIIIVAALVAAIGPLLVVIGSLLAFVPAIVSGFTLVSGAMAGIVATVAPVIAGLALLYGAYLILRERTEDAAKATIELTASQKLVQKVTDEATTSIVEQKANLELLLLTARNDNETKAERLKAIKAINKISPEYLGNLTLENINTDKARISLEKYNTALLSGATARAAARLLEENQSAKIKAGFEREKALADYNEKRKEAIAKGWEVEKAFYEENNRLMQFANEALDRKNAKYDSEAELLIDIYNKNKANLKLVEETAKQQDVVAEGTAKKHKNIDPFEAKKSNLSYGTVAAYDVEIAKLKQFRDEVATTAVQVAMADKAIKSLEFGKALNFDPTSLIAISGGFEKLQTEMQAKANGIANSINSIDAAATLMKKNIADAALPALNDAFATLSDGIVESLGLAKTGFQGFIGGLVSTVLKLISMMLASALSQSIAGATASGTATGPAAIFTTPAFIATAVAGVIAAFASIPKFESGGVVGGNSFYGDKILARVNSKELILNQSQQASLYGQLNDNGGYGEIIAEQRISGDSLILIYKRAMERKNRIG</sequence>
<dbReference type="EMBL" id="MUHA01000006">
    <property type="protein sequence ID" value="OXB01751.1"/>
    <property type="molecule type" value="Genomic_DNA"/>
</dbReference>
<accession>A0A226I780</accession>
<keyword evidence="3" id="KW-1185">Reference proteome</keyword>
<gene>
    <name evidence="2" type="ORF">B0A75_04735</name>
</gene>
<keyword evidence="1" id="KW-0472">Membrane</keyword>
<feature type="transmembrane region" description="Helical" evidence="1">
    <location>
        <begin position="308"/>
        <end position="334"/>
    </location>
</feature>
<feature type="transmembrane region" description="Helical" evidence="1">
    <location>
        <begin position="271"/>
        <end position="296"/>
    </location>
</feature>
<feature type="transmembrane region" description="Helical" evidence="1">
    <location>
        <begin position="716"/>
        <end position="737"/>
    </location>
</feature>
<dbReference type="RefSeq" id="WP_089053144.1">
    <property type="nucleotide sequence ID" value="NZ_MUHA01000006.1"/>
</dbReference>
<keyword evidence="1" id="KW-1133">Transmembrane helix</keyword>
<comment type="caution">
    <text evidence="2">The sequence shown here is derived from an EMBL/GenBank/DDBJ whole genome shotgun (WGS) entry which is preliminary data.</text>
</comment>
<evidence type="ECO:0000256" key="1">
    <source>
        <dbReference type="SAM" id="Phobius"/>
    </source>
</evidence>
<keyword evidence="1" id="KW-0812">Transmembrane</keyword>
<evidence type="ECO:0000313" key="2">
    <source>
        <dbReference type="EMBL" id="OXB01751.1"/>
    </source>
</evidence>
<proteinExistence type="predicted"/>
<protein>
    <recommendedName>
        <fullName evidence="4">Phage tail tape measure protein</fullName>
    </recommendedName>
</protein>
<evidence type="ECO:0000313" key="3">
    <source>
        <dbReference type="Proteomes" id="UP000198336"/>
    </source>
</evidence>
<name>A0A226I780_9FLAO</name>
<feature type="transmembrane region" description="Helical" evidence="1">
    <location>
        <begin position="679"/>
        <end position="704"/>
    </location>
</feature>
<dbReference type="AlphaFoldDB" id="A0A226I780"/>
<reference evidence="2 3" key="1">
    <citation type="submission" date="2016-11" db="EMBL/GenBank/DDBJ databases">
        <title>Whole genomes of Flavobacteriaceae.</title>
        <authorList>
            <person name="Stine C."/>
            <person name="Li C."/>
            <person name="Tadesse D."/>
        </authorList>
    </citation>
    <scope>NUCLEOTIDE SEQUENCE [LARGE SCALE GENOMIC DNA]</scope>
    <source>
        <strain evidence="2 3">CCUG 59446</strain>
    </source>
</reference>
<dbReference type="Proteomes" id="UP000198336">
    <property type="component" value="Unassembled WGS sequence"/>
</dbReference>